<organism evidence="1 2">
    <name type="scientific">Cetraspora pellucida</name>
    <dbReference type="NCBI Taxonomy" id="1433469"/>
    <lineage>
        <taxon>Eukaryota</taxon>
        <taxon>Fungi</taxon>
        <taxon>Fungi incertae sedis</taxon>
        <taxon>Mucoromycota</taxon>
        <taxon>Glomeromycotina</taxon>
        <taxon>Glomeromycetes</taxon>
        <taxon>Diversisporales</taxon>
        <taxon>Gigasporaceae</taxon>
        <taxon>Cetraspora</taxon>
    </lineage>
</organism>
<protein>
    <submittedName>
        <fullName evidence="1">15464_t:CDS:1</fullName>
    </submittedName>
</protein>
<gene>
    <name evidence="1" type="ORF">SPELUC_LOCUS4459</name>
</gene>
<proteinExistence type="predicted"/>
<evidence type="ECO:0000313" key="1">
    <source>
        <dbReference type="EMBL" id="CAG8533134.1"/>
    </source>
</evidence>
<reference evidence="1" key="1">
    <citation type="submission" date="2021-06" db="EMBL/GenBank/DDBJ databases">
        <authorList>
            <person name="Kallberg Y."/>
            <person name="Tangrot J."/>
            <person name="Rosling A."/>
        </authorList>
    </citation>
    <scope>NUCLEOTIDE SEQUENCE</scope>
    <source>
        <strain evidence="1">28 12/20/2015</strain>
    </source>
</reference>
<comment type="caution">
    <text evidence="1">The sequence shown here is derived from an EMBL/GenBank/DDBJ whole genome shotgun (WGS) entry which is preliminary data.</text>
</comment>
<dbReference type="EMBL" id="CAJVPW010003986">
    <property type="protein sequence ID" value="CAG8533134.1"/>
    <property type="molecule type" value="Genomic_DNA"/>
</dbReference>
<sequence>MSSIAVEKASLTNGISTPNKSKRKGNRTPANEDVQENVTIIQLGSRNKTKKGKNKELNNSSGVRVKSRVIRQRSLVNKTNGTSRNRRKLNRAAVSDIENTNSDTTPEEVLRDERIESSSDGSHEFDKNDENKVNFALKLTPEEADTSKTRPDHNDKAKFENAKIKAEETKEPRERTIIDAEDQHQAFAMSDPTLEAIRFGEWEIEPWCASSYEMEYIANSLVYVCEFCLKYMRSEFIADRHKMKCPVRHPPGDEIYRDGPISIFEVDGRKNKIYCQNLCLFAKMFIAHKTLFFDVEPFLFYVMTETNDTGCHFVGYFSKEKRSQGNHNVSCILILPIHQRKGYGNLLIEFSYLLTKRENKIGSPEKPLSKSGLHSYRYYWKNVLFEELNKDRKHISIQELSRLTSMTVDDVIATLQINNMIEKDEINDTYKIVVNKRIVEAHLQKGLEFKIDG</sequence>
<name>A0ACA9LIQ5_9GLOM</name>
<keyword evidence="2" id="KW-1185">Reference proteome</keyword>
<accession>A0ACA9LIQ5</accession>
<dbReference type="Proteomes" id="UP000789366">
    <property type="component" value="Unassembled WGS sequence"/>
</dbReference>
<evidence type="ECO:0000313" key="2">
    <source>
        <dbReference type="Proteomes" id="UP000789366"/>
    </source>
</evidence>